<evidence type="ECO:0000313" key="2">
    <source>
        <dbReference type="EMBL" id="RUS95293.1"/>
    </source>
</evidence>
<protein>
    <recommendedName>
        <fullName evidence="4">Agmatine deiminase</fullName>
    </recommendedName>
</protein>
<organism evidence="2 3">
    <name type="scientific">Dulcicalothrix desertica PCC 7102</name>
    <dbReference type="NCBI Taxonomy" id="232991"/>
    <lineage>
        <taxon>Bacteria</taxon>
        <taxon>Bacillati</taxon>
        <taxon>Cyanobacteriota</taxon>
        <taxon>Cyanophyceae</taxon>
        <taxon>Nostocales</taxon>
        <taxon>Calotrichaceae</taxon>
        <taxon>Dulcicalothrix</taxon>
    </lineage>
</organism>
<evidence type="ECO:0000313" key="3">
    <source>
        <dbReference type="Proteomes" id="UP000271624"/>
    </source>
</evidence>
<reference evidence="2" key="2">
    <citation type="journal article" date="2019" name="Genome Biol. Evol.">
        <title>Day and night: Metabolic profiles and evolutionary relationships of six axenic non-marine cyanobacteria.</title>
        <authorList>
            <person name="Will S.E."/>
            <person name="Henke P."/>
            <person name="Boedeker C."/>
            <person name="Huang S."/>
            <person name="Brinkmann H."/>
            <person name="Rohde M."/>
            <person name="Jarek M."/>
            <person name="Friedl T."/>
            <person name="Seufert S."/>
            <person name="Schumacher M."/>
            <person name="Overmann J."/>
            <person name="Neumann-Schaal M."/>
            <person name="Petersen J."/>
        </authorList>
    </citation>
    <scope>NUCLEOTIDE SEQUENCE [LARGE SCALE GENOMIC DNA]</scope>
    <source>
        <strain evidence="2">PCC 7102</strain>
    </source>
</reference>
<dbReference type="PANTHER" id="PTHR31377">
    <property type="entry name" value="AGMATINE DEIMINASE-RELATED"/>
    <property type="match status" value="1"/>
</dbReference>
<comment type="caution">
    <text evidence="2">The sequence shown here is derived from an EMBL/GenBank/DDBJ whole genome shotgun (WGS) entry which is preliminary data.</text>
</comment>
<dbReference type="OrthoDB" id="9808013at2"/>
<keyword evidence="3" id="KW-1185">Reference proteome</keyword>
<dbReference type="Proteomes" id="UP000271624">
    <property type="component" value="Unassembled WGS sequence"/>
</dbReference>
<reference evidence="2" key="1">
    <citation type="submission" date="2018-12" db="EMBL/GenBank/DDBJ databases">
        <authorList>
            <person name="Will S."/>
            <person name="Neumann-Schaal M."/>
            <person name="Henke P."/>
        </authorList>
    </citation>
    <scope>NUCLEOTIDE SEQUENCE</scope>
    <source>
        <strain evidence="2">PCC 7102</strain>
    </source>
</reference>
<name>A0A3S1C217_9CYAN</name>
<dbReference type="InterPro" id="IPR007466">
    <property type="entry name" value="Peptidyl-Arg-deiminase_porph"/>
</dbReference>
<dbReference type="Pfam" id="PF04371">
    <property type="entry name" value="PAD_porph"/>
    <property type="match status" value="1"/>
</dbReference>
<dbReference type="PANTHER" id="PTHR31377:SF0">
    <property type="entry name" value="AGMATINE DEIMINASE-RELATED"/>
    <property type="match status" value="1"/>
</dbReference>
<dbReference type="GO" id="GO:0047632">
    <property type="term" value="F:agmatine deiminase activity"/>
    <property type="evidence" value="ECO:0007669"/>
    <property type="project" value="TreeGrafter"/>
</dbReference>
<evidence type="ECO:0008006" key="4">
    <source>
        <dbReference type="Google" id="ProtNLM"/>
    </source>
</evidence>
<dbReference type="EMBL" id="RSCL01000042">
    <property type="protein sequence ID" value="RUS95293.1"/>
    <property type="molecule type" value="Genomic_DNA"/>
</dbReference>
<keyword evidence="1" id="KW-0378">Hydrolase</keyword>
<dbReference type="SUPFAM" id="SSF55909">
    <property type="entry name" value="Pentein"/>
    <property type="match status" value="1"/>
</dbReference>
<gene>
    <name evidence="2" type="ORF">DSM106972_090690</name>
</gene>
<dbReference type="AlphaFoldDB" id="A0A3S1C217"/>
<accession>A0A3S1C217</accession>
<dbReference type="RefSeq" id="WP_127087028.1">
    <property type="nucleotide sequence ID" value="NZ_RSCL01000042.1"/>
</dbReference>
<dbReference type="Gene3D" id="3.75.10.10">
    <property type="entry name" value="L-arginine/glycine Amidinotransferase, Chain A"/>
    <property type="match status" value="1"/>
</dbReference>
<sequence>MHLIPDWETDHVTLVLPTVYMDIYNDYLCELELFYADFLVEISKFDKVTCIVPNQAHREKMSRLSGVNPSIFYISCVKDIWLRDFTPVQLDKCYAKFIYNPSYCASHLNESTEQSCMEYFRVASEGNANIIPIDICLEGGNFICNGQGTVIMTEKLYSRNKSKSREEIESLLKNNLPIEKLVVIPVEPGDRTGHIDGMIRWLDRERIVINDYNYANVHSRRFVDKLHACLDKHLPNVERIEIPYCPSPNKTYGWYNASGNYINFLRTKNMVYVPIYGIPEDEDAKEKYSQIFGKHVCFLDANAIAKYGGVFNCITITYKSGLIPI</sequence>
<evidence type="ECO:0000256" key="1">
    <source>
        <dbReference type="ARBA" id="ARBA00022801"/>
    </source>
</evidence>
<proteinExistence type="predicted"/>
<dbReference type="GO" id="GO:0009446">
    <property type="term" value="P:putrescine biosynthetic process"/>
    <property type="evidence" value="ECO:0007669"/>
    <property type="project" value="InterPro"/>
</dbReference>
<dbReference type="GO" id="GO:0004668">
    <property type="term" value="F:protein-arginine deiminase activity"/>
    <property type="evidence" value="ECO:0007669"/>
    <property type="project" value="InterPro"/>
</dbReference>